<dbReference type="Pfam" id="PF22513">
    <property type="entry name" value="FitA-like_RHH"/>
    <property type="match status" value="1"/>
</dbReference>
<dbReference type="InterPro" id="IPR010985">
    <property type="entry name" value="Ribbon_hlx_hlx"/>
</dbReference>
<name>A0A2H6LLQ6_9NOSO</name>
<evidence type="ECO:0000313" key="3">
    <source>
        <dbReference type="Proteomes" id="UP000236527"/>
    </source>
</evidence>
<evidence type="ECO:0000259" key="1">
    <source>
        <dbReference type="Pfam" id="PF22513"/>
    </source>
</evidence>
<dbReference type="Proteomes" id="UP000236527">
    <property type="component" value="Unassembled WGS sequence"/>
</dbReference>
<sequence>MLGGAIALPNLLFYNKIKNGAVKSLHNLFLTLNFRIARRFGMAQILVENLDPVILEKLENLAKQHGRSLQEELKHILQQAAETVTNYQIGGDMQQARDAVARAQIRYANKFFSDSAELIREDRER</sequence>
<dbReference type="InterPro" id="IPR053853">
    <property type="entry name" value="FitA-like_RHH"/>
</dbReference>
<dbReference type="SUPFAM" id="SSF47598">
    <property type="entry name" value="Ribbon-helix-helix"/>
    <property type="match status" value="1"/>
</dbReference>
<accession>A0A2H6LLQ6</accession>
<protein>
    <submittedName>
        <fullName evidence="2">Plasmid stability protein</fullName>
    </submittedName>
</protein>
<dbReference type="EMBL" id="BDGE01000070">
    <property type="protein sequence ID" value="GBE94151.1"/>
    <property type="molecule type" value="Genomic_DNA"/>
</dbReference>
<organism evidence="2 3">
    <name type="scientific">Nostoc cycadae WK-1</name>
    <dbReference type="NCBI Taxonomy" id="1861711"/>
    <lineage>
        <taxon>Bacteria</taxon>
        <taxon>Bacillati</taxon>
        <taxon>Cyanobacteriota</taxon>
        <taxon>Cyanophyceae</taxon>
        <taxon>Nostocales</taxon>
        <taxon>Nostocaceae</taxon>
        <taxon>Nostoc</taxon>
    </lineage>
</organism>
<dbReference type="InterPro" id="IPR013321">
    <property type="entry name" value="Arc_rbn_hlx_hlx"/>
</dbReference>
<reference evidence="3" key="1">
    <citation type="journal article" date="2018" name="Genome Announc.">
        <title>Draft Genome Sequence of the Nitrogen-Fixing and Hormogonia-Inducing Cyanobacterium Nostoc cycadae Strain WK-1, Isolated from the Coralloid Roots of Cycas revoluta.</title>
        <authorList>
            <person name="Kanesaki Y."/>
            <person name="Hirose M."/>
            <person name="Hirose Y."/>
            <person name="Fujisawa T."/>
            <person name="Nakamura Y."/>
            <person name="Watanabe S."/>
            <person name="Matsunaga S."/>
            <person name="Uchida H."/>
            <person name="Murakami A."/>
        </authorList>
    </citation>
    <scope>NUCLEOTIDE SEQUENCE [LARGE SCALE GENOMIC DNA]</scope>
    <source>
        <strain evidence="3">WK-1</strain>
    </source>
</reference>
<gene>
    <name evidence="2" type="ORF">NCWK1_3921</name>
</gene>
<evidence type="ECO:0000313" key="2">
    <source>
        <dbReference type="EMBL" id="GBE94151.1"/>
    </source>
</evidence>
<proteinExistence type="predicted"/>
<dbReference type="GO" id="GO:0006355">
    <property type="term" value="P:regulation of DNA-templated transcription"/>
    <property type="evidence" value="ECO:0007669"/>
    <property type="project" value="InterPro"/>
</dbReference>
<dbReference type="AlphaFoldDB" id="A0A2H6LLQ6"/>
<dbReference type="Gene3D" id="1.10.1220.10">
    <property type="entry name" value="Met repressor-like"/>
    <property type="match status" value="1"/>
</dbReference>
<feature type="domain" description="Antitoxin FitA-like ribbon-helix-helix" evidence="1">
    <location>
        <begin position="43"/>
        <end position="81"/>
    </location>
</feature>
<comment type="caution">
    <text evidence="2">The sequence shown here is derived from an EMBL/GenBank/DDBJ whole genome shotgun (WGS) entry which is preliminary data.</text>
</comment>
<keyword evidence="3" id="KW-1185">Reference proteome</keyword>